<evidence type="ECO:0008006" key="5">
    <source>
        <dbReference type="Google" id="ProtNLM"/>
    </source>
</evidence>
<dbReference type="PROSITE" id="PS50405">
    <property type="entry name" value="GST_CTER"/>
    <property type="match status" value="1"/>
</dbReference>
<feature type="domain" description="GST C-terminal" evidence="2">
    <location>
        <begin position="100"/>
        <end position="276"/>
    </location>
</feature>
<dbReference type="PANTHER" id="PTHR42673">
    <property type="entry name" value="MALEYLACETOACETATE ISOMERASE"/>
    <property type="match status" value="1"/>
</dbReference>
<feature type="domain" description="GST N-terminal" evidence="1">
    <location>
        <begin position="18"/>
        <end position="99"/>
    </location>
</feature>
<dbReference type="GO" id="GO:0004364">
    <property type="term" value="F:glutathione transferase activity"/>
    <property type="evidence" value="ECO:0007669"/>
    <property type="project" value="TreeGrafter"/>
</dbReference>
<dbReference type="Gene3D" id="1.20.1050.10">
    <property type="match status" value="1"/>
</dbReference>
<evidence type="ECO:0000313" key="4">
    <source>
        <dbReference type="Proteomes" id="UP001190700"/>
    </source>
</evidence>
<dbReference type="Proteomes" id="UP001190700">
    <property type="component" value="Unassembled WGS sequence"/>
</dbReference>
<dbReference type="GO" id="GO:0006559">
    <property type="term" value="P:L-phenylalanine catabolic process"/>
    <property type="evidence" value="ECO:0007669"/>
    <property type="project" value="TreeGrafter"/>
</dbReference>
<dbReference type="SUPFAM" id="SSF52833">
    <property type="entry name" value="Thioredoxin-like"/>
    <property type="match status" value="1"/>
</dbReference>
<dbReference type="SFLD" id="SFLDS00019">
    <property type="entry name" value="Glutathione_Transferase_(cytos"/>
    <property type="match status" value="1"/>
</dbReference>
<sequence length="308" mass="35290">MPVLDPDGVVTKEVLQWKGFHLFYADFSVCSRKVMLVCALKGINFTPHKLELSRSENRSPYYVGINPRGLVPCLVHDGNVVIESNDILYYIEERYKEPVLLKDEELVTKLLQVQDSYHMDIRTITMRFVLPICVTSYLARSTIEKMNEEDKHVVDVAGGGQGRKVQRDFYQSMLDNNGIPDESVVASVNNLLTALKPIEDTYGHNDFLVGDSLTLADVAFWCDIERLFHCGFPVEEKFPNLFRAFHRLLDTLPPSAKHQPGRGPLLTYNRFIAWPIRFLLGTNLVDYIKHMDEQKHKHGSTHAYSTFD</sequence>
<dbReference type="GO" id="GO:0006749">
    <property type="term" value="P:glutathione metabolic process"/>
    <property type="evidence" value="ECO:0007669"/>
    <property type="project" value="TreeGrafter"/>
</dbReference>
<dbReference type="InterPro" id="IPR036249">
    <property type="entry name" value="Thioredoxin-like_sf"/>
</dbReference>
<dbReference type="SFLD" id="SFLDG00358">
    <property type="entry name" value="Main_(cytGST)"/>
    <property type="match status" value="1"/>
</dbReference>
<dbReference type="Gene3D" id="3.40.30.10">
    <property type="entry name" value="Glutaredoxin"/>
    <property type="match status" value="1"/>
</dbReference>
<dbReference type="EMBL" id="LGRX02001774">
    <property type="protein sequence ID" value="KAK3285558.1"/>
    <property type="molecule type" value="Genomic_DNA"/>
</dbReference>
<protein>
    <recommendedName>
        <fullName evidence="5">Glutathione transferase</fullName>
    </recommendedName>
</protein>
<dbReference type="PROSITE" id="PS50404">
    <property type="entry name" value="GST_NTER"/>
    <property type="match status" value="1"/>
</dbReference>
<organism evidence="3 4">
    <name type="scientific">Cymbomonas tetramitiformis</name>
    <dbReference type="NCBI Taxonomy" id="36881"/>
    <lineage>
        <taxon>Eukaryota</taxon>
        <taxon>Viridiplantae</taxon>
        <taxon>Chlorophyta</taxon>
        <taxon>Pyramimonadophyceae</taxon>
        <taxon>Pyramimonadales</taxon>
        <taxon>Pyramimonadaceae</taxon>
        <taxon>Cymbomonas</taxon>
    </lineage>
</organism>
<evidence type="ECO:0000313" key="3">
    <source>
        <dbReference type="EMBL" id="KAK3285558.1"/>
    </source>
</evidence>
<dbReference type="PANTHER" id="PTHR42673:SF4">
    <property type="entry name" value="MALEYLACETOACETATE ISOMERASE"/>
    <property type="match status" value="1"/>
</dbReference>
<dbReference type="InterPro" id="IPR004045">
    <property type="entry name" value="Glutathione_S-Trfase_N"/>
</dbReference>
<dbReference type="Pfam" id="PF13409">
    <property type="entry name" value="GST_N_2"/>
    <property type="match status" value="1"/>
</dbReference>
<evidence type="ECO:0000259" key="2">
    <source>
        <dbReference type="PROSITE" id="PS50405"/>
    </source>
</evidence>
<keyword evidence="4" id="KW-1185">Reference proteome</keyword>
<dbReference type="AlphaFoldDB" id="A0AAE0LHL6"/>
<dbReference type="Pfam" id="PF00043">
    <property type="entry name" value="GST_C"/>
    <property type="match status" value="1"/>
</dbReference>
<dbReference type="InterPro" id="IPR004046">
    <property type="entry name" value="GST_C"/>
</dbReference>
<dbReference type="CDD" id="cd00299">
    <property type="entry name" value="GST_C_family"/>
    <property type="match status" value="1"/>
</dbReference>
<dbReference type="GO" id="GO:0016034">
    <property type="term" value="F:maleylacetoacetate isomerase activity"/>
    <property type="evidence" value="ECO:0007669"/>
    <property type="project" value="TreeGrafter"/>
</dbReference>
<dbReference type="InterPro" id="IPR040079">
    <property type="entry name" value="Glutathione_S-Trfase"/>
</dbReference>
<accession>A0AAE0LHL6</accession>
<dbReference type="CDD" id="cd00570">
    <property type="entry name" value="GST_N_family"/>
    <property type="match status" value="1"/>
</dbReference>
<dbReference type="InterPro" id="IPR036282">
    <property type="entry name" value="Glutathione-S-Trfase_C_sf"/>
</dbReference>
<proteinExistence type="predicted"/>
<dbReference type="InterPro" id="IPR010987">
    <property type="entry name" value="Glutathione-S-Trfase_C-like"/>
</dbReference>
<comment type="caution">
    <text evidence="3">The sequence shown here is derived from an EMBL/GenBank/DDBJ whole genome shotgun (WGS) entry which is preliminary data.</text>
</comment>
<dbReference type="SUPFAM" id="SSF47616">
    <property type="entry name" value="GST C-terminal domain-like"/>
    <property type="match status" value="1"/>
</dbReference>
<reference evidence="3 4" key="1">
    <citation type="journal article" date="2015" name="Genome Biol. Evol.">
        <title>Comparative Genomics of a Bacterivorous Green Alga Reveals Evolutionary Causalities and Consequences of Phago-Mixotrophic Mode of Nutrition.</title>
        <authorList>
            <person name="Burns J.A."/>
            <person name="Paasch A."/>
            <person name="Narechania A."/>
            <person name="Kim E."/>
        </authorList>
    </citation>
    <scope>NUCLEOTIDE SEQUENCE [LARGE SCALE GENOMIC DNA]</scope>
    <source>
        <strain evidence="3 4">PLY_AMNH</strain>
    </source>
</reference>
<evidence type="ECO:0000259" key="1">
    <source>
        <dbReference type="PROSITE" id="PS50404"/>
    </source>
</evidence>
<gene>
    <name evidence="3" type="ORF">CYMTET_6853</name>
</gene>
<name>A0AAE0LHL6_9CHLO</name>